<feature type="region of interest" description="Disordered" evidence="1">
    <location>
        <begin position="157"/>
        <end position="203"/>
    </location>
</feature>
<dbReference type="EMBL" id="FONR01000019">
    <property type="protein sequence ID" value="SFG36747.1"/>
    <property type="molecule type" value="Genomic_DNA"/>
</dbReference>
<dbReference type="RefSeq" id="WP_075031742.1">
    <property type="nucleotide sequence ID" value="NZ_FONR01000019.1"/>
</dbReference>
<reference evidence="2 3" key="1">
    <citation type="submission" date="2016-10" db="EMBL/GenBank/DDBJ databases">
        <authorList>
            <person name="de Groot N.N."/>
        </authorList>
    </citation>
    <scope>NUCLEOTIDE SEQUENCE [LARGE SCALE GENOMIC DNA]</scope>
    <source>
        <strain evidence="2 3">OK461</strain>
    </source>
</reference>
<feature type="compositionally biased region" description="Acidic residues" evidence="1">
    <location>
        <begin position="162"/>
        <end position="173"/>
    </location>
</feature>
<evidence type="ECO:0000313" key="3">
    <source>
        <dbReference type="Proteomes" id="UP000181942"/>
    </source>
</evidence>
<dbReference type="InterPro" id="IPR046036">
    <property type="entry name" value="DUF5994"/>
</dbReference>
<name>A0A1I2RDQ6_9ACTN</name>
<sequence>MSATTDRPSLRIVPFRAPTARLALKTVSTSRGPLDGAWWPHSRDLTHELSALADVLDPLSGRITRIAVNATYWPAVPSRIPVNGHVVRVGWFTTELDPHKIMLLSHTTGSWNLLVIPPETNAPAAARLMAAASDSASPPTTASALMAAEHALHGGSMTALDQDSEERWEDGDDTSSYRAASDRPCRLITANPGSPDKARSRVR</sequence>
<dbReference type="Pfam" id="PF19457">
    <property type="entry name" value="DUF5994"/>
    <property type="match status" value="1"/>
</dbReference>
<evidence type="ECO:0000313" key="2">
    <source>
        <dbReference type="EMBL" id="SFG36747.1"/>
    </source>
</evidence>
<proteinExistence type="predicted"/>
<organism evidence="2 3">
    <name type="scientific">Streptomyces mirabilis</name>
    <dbReference type="NCBI Taxonomy" id="68239"/>
    <lineage>
        <taxon>Bacteria</taxon>
        <taxon>Bacillati</taxon>
        <taxon>Actinomycetota</taxon>
        <taxon>Actinomycetes</taxon>
        <taxon>Kitasatosporales</taxon>
        <taxon>Streptomycetaceae</taxon>
        <taxon>Streptomyces</taxon>
    </lineage>
</organism>
<dbReference type="AlphaFoldDB" id="A0A1I2RDQ6"/>
<protein>
    <submittedName>
        <fullName evidence="2">Uncharacterized protein</fullName>
    </submittedName>
</protein>
<accession>A0A1I2RDQ6</accession>
<evidence type="ECO:0000256" key="1">
    <source>
        <dbReference type="SAM" id="MobiDB-lite"/>
    </source>
</evidence>
<gene>
    <name evidence="2" type="ORF">SAMN02787118_119130</name>
</gene>
<dbReference type="Proteomes" id="UP000181942">
    <property type="component" value="Unassembled WGS sequence"/>
</dbReference>